<organism evidence="2 3">
    <name type="scientific">Penstemon smallii</name>
    <dbReference type="NCBI Taxonomy" id="265156"/>
    <lineage>
        <taxon>Eukaryota</taxon>
        <taxon>Viridiplantae</taxon>
        <taxon>Streptophyta</taxon>
        <taxon>Embryophyta</taxon>
        <taxon>Tracheophyta</taxon>
        <taxon>Spermatophyta</taxon>
        <taxon>Magnoliopsida</taxon>
        <taxon>eudicotyledons</taxon>
        <taxon>Gunneridae</taxon>
        <taxon>Pentapetalae</taxon>
        <taxon>asterids</taxon>
        <taxon>lamiids</taxon>
        <taxon>Lamiales</taxon>
        <taxon>Plantaginaceae</taxon>
        <taxon>Cheloneae</taxon>
        <taxon>Penstemon</taxon>
    </lineage>
</organism>
<feature type="compositionally biased region" description="Basic and acidic residues" evidence="1">
    <location>
        <begin position="18"/>
        <end position="41"/>
    </location>
</feature>
<feature type="region of interest" description="Disordered" evidence="1">
    <location>
        <begin position="16"/>
        <end position="80"/>
    </location>
</feature>
<gene>
    <name evidence="2" type="ORF">ACJIZ3_016567</name>
</gene>
<evidence type="ECO:0000256" key="1">
    <source>
        <dbReference type="SAM" id="MobiDB-lite"/>
    </source>
</evidence>
<name>A0ABD3ST15_9LAMI</name>
<sequence>MLIITYTFTHNHLPTTQKLEEQKVENSDPKQEQETELKPQDQKPVTSDTEDQFHYSQSPFNSSQDQLIVNNQESNPFSEALDQTPAGALCKEGQPFSKDGINMSSLLLEPEENDFYDELEELPTSSFFTAFMRSSFNEKRILVNPS</sequence>
<reference evidence="2 3" key="1">
    <citation type="submission" date="2024-12" db="EMBL/GenBank/DDBJ databases">
        <title>The unique morphological basis and parallel evolutionary history of personate flowers in Penstemon.</title>
        <authorList>
            <person name="Depatie T.H."/>
            <person name="Wessinger C.A."/>
        </authorList>
    </citation>
    <scope>NUCLEOTIDE SEQUENCE [LARGE SCALE GENOMIC DNA]</scope>
    <source>
        <strain evidence="2">WTNN_2</strain>
        <tissue evidence="2">Leaf</tissue>
    </source>
</reference>
<feature type="compositionally biased region" description="Polar residues" evidence="1">
    <location>
        <begin position="54"/>
        <end position="77"/>
    </location>
</feature>
<keyword evidence="3" id="KW-1185">Reference proteome</keyword>
<evidence type="ECO:0000313" key="3">
    <source>
        <dbReference type="Proteomes" id="UP001634393"/>
    </source>
</evidence>
<proteinExistence type="predicted"/>
<dbReference type="Proteomes" id="UP001634393">
    <property type="component" value="Unassembled WGS sequence"/>
</dbReference>
<protein>
    <submittedName>
        <fullName evidence="2">Uncharacterized protein</fullName>
    </submittedName>
</protein>
<dbReference type="EMBL" id="JBJXBP010000005">
    <property type="protein sequence ID" value="KAL3827765.1"/>
    <property type="molecule type" value="Genomic_DNA"/>
</dbReference>
<comment type="caution">
    <text evidence="2">The sequence shown here is derived from an EMBL/GenBank/DDBJ whole genome shotgun (WGS) entry which is preliminary data.</text>
</comment>
<dbReference type="AlphaFoldDB" id="A0ABD3ST15"/>
<evidence type="ECO:0000313" key="2">
    <source>
        <dbReference type="EMBL" id="KAL3827765.1"/>
    </source>
</evidence>
<accession>A0ABD3ST15</accession>